<evidence type="ECO:0000256" key="1">
    <source>
        <dbReference type="SAM" id="MobiDB-lite"/>
    </source>
</evidence>
<sequence>MHTHTRASTRTHTHARTHARTHTHMHTHTHTHIHTHTRTHKNIFRTNALLVEFNFVFYYKMSFLGNFLQLSWYCTFLGECTGAPCHGASSCFVQTYCQTAEDFRYSSNYDE</sequence>
<reference evidence="2" key="2">
    <citation type="journal article" date="2015" name="Fish Shellfish Immunol.">
        <title>Early steps in the European eel (Anguilla anguilla)-Vibrio vulnificus interaction in the gills: Role of the RtxA13 toxin.</title>
        <authorList>
            <person name="Callol A."/>
            <person name="Pajuelo D."/>
            <person name="Ebbesson L."/>
            <person name="Teles M."/>
            <person name="MacKenzie S."/>
            <person name="Amaro C."/>
        </authorList>
    </citation>
    <scope>NUCLEOTIDE SEQUENCE</scope>
</reference>
<reference evidence="2" key="1">
    <citation type="submission" date="2014-11" db="EMBL/GenBank/DDBJ databases">
        <authorList>
            <person name="Amaro Gonzalez C."/>
        </authorList>
    </citation>
    <scope>NUCLEOTIDE SEQUENCE</scope>
</reference>
<name>A0A0E9X852_ANGAN</name>
<organism evidence="2">
    <name type="scientific">Anguilla anguilla</name>
    <name type="common">European freshwater eel</name>
    <name type="synonym">Muraena anguilla</name>
    <dbReference type="NCBI Taxonomy" id="7936"/>
    <lineage>
        <taxon>Eukaryota</taxon>
        <taxon>Metazoa</taxon>
        <taxon>Chordata</taxon>
        <taxon>Craniata</taxon>
        <taxon>Vertebrata</taxon>
        <taxon>Euteleostomi</taxon>
        <taxon>Actinopterygii</taxon>
        <taxon>Neopterygii</taxon>
        <taxon>Teleostei</taxon>
        <taxon>Anguilliformes</taxon>
        <taxon>Anguillidae</taxon>
        <taxon>Anguilla</taxon>
    </lineage>
</organism>
<proteinExistence type="predicted"/>
<dbReference type="EMBL" id="GBXM01009808">
    <property type="protein sequence ID" value="JAH98769.1"/>
    <property type="molecule type" value="Transcribed_RNA"/>
</dbReference>
<dbReference type="AlphaFoldDB" id="A0A0E9X852"/>
<feature type="region of interest" description="Disordered" evidence="1">
    <location>
        <begin position="1"/>
        <end position="32"/>
    </location>
</feature>
<protein>
    <submittedName>
        <fullName evidence="2">Uncharacterized protein</fullName>
    </submittedName>
</protein>
<evidence type="ECO:0000313" key="2">
    <source>
        <dbReference type="EMBL" id="JAH98769.1"/>
    </source>
</evidence>
<accession>A0A0E9X852</accession>